<proteinExistence type="predicted"/>
<feature type="non-terminal residue" evidence="2">
    <location>
        <position position="362"/>
    </location>
</feature>
<evidence type="ECO:0000313" key="2">
    <source>
        <dbReference type="EMBL" id="KAF5205033.1"/>
    </source>
</evidence>
<keyword evidence="3" id="KW-1185">Reference proteome</keyword>
<dbReference type="Proteomes" id="UP000554482">
    <property type="component" value="Unassembled WGS sequence"/>
</dbReference>
<dbReference type="EMBL" id="JABWDY010004631">
    <property type="protein sequence ID" value="KAF5205033.1"/>
    <property type="molecule type" value="Genomic_DNA"/>
</dbReference>
<sequence length="362" mass="36781">MSGGDGGMVHVNEGVSAKNKFDGNSDEWEKGEMESAAEKFPKDNAAELPTGRGENGQHVDSGMQLRSKRKIVERGAAEQGSVRQGEEVIPGSIGELRVDKNDMGIAAEQGGVNGSLAKGESAGKRIASDIAEGISKGTAAGQAAKAFAGRPVHNSEAESVHRCAAGQGNLNMGQFTNEIAAGNLPGFQENISSIAAGQTAKTVAGRHGQGSCHNAKAAAAGQDDRVVAAGQDDRVVAAEQNDRAVAAGQNDRAVATKSGKTFNDAAAGQGCVGLDKRQDSMEAAAGQRCKVAPVGYRQHDGERMAKEAAAGEGIPGRFGELGVGEGDNAKEAAAGDGRHGRYANEAAAGDGQHGQDAKEAAG</sequence>
<feature type="compositionally biased region" description="Basic and acidic residues" evidence="1">
    <location>
        <begin position="19"/>
        <end position="45"/>
    </location>
</feature>
<organism evidence="2 3">
    <name type="scientific">Thalictrum thalictroides</name>
    <name type="common">Rue-anemone</name>
    <name type="synonym">Anemone thalictroides</name>
    <dbReference type="NCBI Taxonomy" id="46969"/>
    <lineage>
        <taxon>Eukaryota</taxon>
        <taxon>Viridiplantae</taxon>
        <taxon>Streptophyta</taxon>
        <taxon>Embryophyta</taxon>
        <taxon>Tracheophyta</taxon>
        <taxon>Spermatophyta</taxon>
        <taxon>Magnoliopsida</taxon>
        <taxon>Ranunculales</taxon>
        <taxon>Ranunculaceae</taxon>
        <taxon>Thalictroideae</taxon>
        <taxon>Thalictrum</taxon>
    </lineage>
</organism>
<evidence type="ECO:0000313" key="3">
    <source>
        <dbReference type="Proteomes" id="UP000554482"/>
    </source>
</evidence>
<feature type="region of interest" description="Disordered" evidence="1">
    <location>
        <begin position="308"/>
        <end position="362"/>
    </location>
</feature>
<feature type="compositionally biased region" description="Gly residues" evidence="1">
    <location>
        <begin position="313"/>
        <end position="325"/>
    </location>
</feature>
<protein>
    <submittedName>
        <fullName evidence="2">Uncharacterized protein</fullName>
    </submittedName>
</protein>
<reference evidence="2 3" key="1">
    <citation type="submission" date="2020-06" db="EMBL/GenBank/DDBJ databases">
        <title>Transcriptomic and genomic resources for Thalictrum thalictroides and T. hernandezii: Facilitating candidate gene discovery in an emerging model plant lineage.</title>
        <authorList>
            <person name="Arias T."/>
            <person name="Riano-Pachon D.M."/>
            <person name="Di Stilio V.S."/>
        </authorList>
    </citation>
    <scope>NUCLEOTIDE SEQUENCE [LARGE SCALE GENOMIC DNA]</scope>
    <source>
        <strain evidence="3">cv. WT478/WT964</strain>
        <tissue evidence="2">Leaves</tissue>
    </source>
</reference>
<feature type="region of interest" description="Disordered" evidence="1">
    <location>
        <begin position="1"/>
        <end position="88"/>
    </location>
</feature>
<evidence type="ECO:0000256" key="1">
    <source>
        <dbReference type="SAM" id="MobiDB-lite"/>
    </source>
</evidence>
<dbReference type="AlphaFoldDB" id="A0A7J6X6K2"/>
<comment type="caution">
    <text evidence="2">The sequence shown here is derived from an EMBL/GenBank/DDBJ whole genome shotgun (WGS) entry which is preliminary data.</text>
</comment>
<feature type="compositionally biased region" description="Basic and acidic residues" evidence="1">
    <location>
        <begin position="353"/>
        <end position="362"/>
    </location>
</feature>
<name>A0A7J6X6K2_THATH</name>
<accession>A0A7J6X6K2</accession>
<gene>
    <name evidence="2" type="ORF">FRX31_005380</name>
</gene>